<name>A0A699Z1U7_HAELA</name>
<protein>
    <submittedName>
        <fullName evidence="1">Uncharacterized protein</fullName>
    </submittedName>
</protein>
<accession>A0A699Z1U7</accession>
<organism evidence="1 2">
    <name type="scientific">Haematococcus lacustris</name>
    <name type="common">Green alga</name>
    <name type="synonym">Haematococcus pluvialis</name>
    <dbReference type="NCBI Taxonomy" id="44745"/>
    <lineage>
        <taxon>Eukaryota</taxon>
        <taxon>Viridiplantae</taxon>
        <taxon>Chlorophyta</taxon>
        <taxon>core chlorophytes</taxon>
        <taxon>Chlorophyceae</taxon>
        <taxon>CS clade</taxon>
        <taxon>Chlamydomonadales</taxon>
        <taxon>Haematococcaceae</taxon>
        <taxon>Haematococcus</taxon>
    </lineage>
</organism>
<proteinExistence type="predicted"/>
<dbReference type="EMBL" id="BLLF01000617">
    <property type="protein sequence ID" value="GFH13478.1"/>
    <property type="molecule type" value="Genomic_DNA"/>
</dbReference>
<reference evidence="1 2" key="1">
    <citation type="submission" date="2020-02" db="EMBL/GenBank/DDBJ databases">
        <title>Draft genome sequence of Haematococcus lacustris strain NIES-144.</title>
        <authorList>
            <person name="Morimoto D."/>
            <person name="Nakagawa S."/>
            <person name="Yoshida T."/>
            <person name="Sawayama S."/>
        </authorList>
    </citation>
    <scope>NUCLEOTIDE SEQUENCE [LARGE SCALE GENOMIC DNA]</scope>
    <source>
        <strain evidence="1 2">NIES-144</strain>
    </source>
</reference>
<evidence type="ECO:0000313" key="1">
    <source>
        <dbReference type="EMBL" id="GFH13478.1"/>
    </source>
</evidence>
<comment type="caution">
    <text evidence="1">The sequence shown here is derived from an EMBL/GenBank/DDBJ whole genome shotgun (WGS) entry which is preliminary data.</text>
</comment>
<sequence>MVLGGAGAYADSGPSLHLTCGGELQVQVFNVKRLGWEPVLEPWAWQARYTADLSTPLGANGAQTQLTGHRMALSAPGIMDFTAAPSLVAAATQLSHLASYLGDGQGMMVVAVEQQAPGSHDQNEPNLHVATSATAGGVGGAPPLATCWLRNELGMVVEYCVADYIGPFRVAMPGSSTPLAVIDVDSCALEGTLVTPANAAAMPAKLPVVVAGAPAAGLHLPSNVRLSRTAASAVEAATAAVCTLHRRAAMQQPNLHVATSATAGGVGGAPPLATCWLRNELGMVVEYCVADYIGPFRVAMPGSSTPLAVIDVDSCALE</sequence>
<gene>
    <name evidence="1" type="ORF">HaLaN_09371</name>
</gene>
<evidence type="ECO:0000313" key="2">
    <source>
        <dbReference type="Proteomes" id="UP000485058"/>
    </source>
</evidence>
<dbReference type="Proteomes" id="UP000485058">
    <property type="component" value="Unassembled WGS sequence"/>
</dbReference>
<dbReference type="AlphaFoldDB" id="A0A699Z1U7"/>
<keyword evidence="2" id="KW-1185">Reference proteome</keyword>